<gene>
    <name evidence="2" type="ORF">UFOPK3401_00862</name>
</gene>
<feature type="transmembrane region" description="Helical" evidence="1">
    <location>
        <begin position="12"/>
        <end position="29"/>
    </location>
</feature>
<accession>A0A6J7DR58</accession>
<name>A0A6J7DR58_9ZZZZ</name>
<keyword evidence="1" id="KW-0812">Transmembrane</keyword>
<dbReference type="EMBL" id="CAFBLM010000035">
    <property type="protein sequence ID" value="CAB4872048.1"/>
    <property type="molecule type" value="Genomic_DNA"/>
</dbReference>
<evidence type="ECO:0000313" key="2">
    <source>
        <dbReference type="EMBL" id="CAB4872048.1"/>
    </source>
</evidence>
<proteinExistence type="predicted"/>
<dbReference type="AlphaFoldDB" id="A0A6J7DR58"/>
<feature type="transmembrane region" description="Helical" evidence="1">
    <location>
        <begin position="311"/>
        <end position="329"/>
    </location>
</feature>
<reference evidence="2" key="1">
    <citation type="submission" date="2020-05" db="EMBL/GenBank/DDBJ databases">
        <authorList>
            <person name="Chiriac C."/>
            <person name="Salcher M."/>
            <person name="Ghai R."/>
            <person name="Kavagutti S V."/>
        </authorList>
    </citation>
    <scope>NUCLEOTIDE SEQUENCE</scope>
</reference>
<protein>
    <submittedName>
        <fullName evidence="2">Unannotated protein</fullName>
    </submittedName>
</protein>
<feature type="transmembrane region" description="Helical" evidence="1">
    <location>
        <begin position="286"/>
        <end position="305"/>
    </location>
</feature>
<feature type="transmembrane region" description="Helical" evidence="1">
    <location>
        <begin position="121"/>
        <end position="141"/>
    </location>
</feature>
<keyword evidence="1" id="KW-1133">Transmembrane helix</keyword>
<sequence length="487" mass="53065">MRLRDRLEPSHLFVVALLVAILGVSLGPLSDGDAYWHVLIGQEIARSGRLSDLGNSWSLITPAHGWQTSQWGFEYFMGWIVHIWNWSALIWMRTLLAIAFLAYLALSLLPRKSARSNTESFTPLAALVALFLVTVPTTHALQERPMLASFIALVWLSSAVYNQLVNGIQPRWYVVAAVVLLWSNLHGMWVLAPAMFGLVSLGLLLDRAENFKTQALTAARLTLIAAVAGCISPLGPRGLLLPFSFHSATAYIEEWQPVRFFSSQAAGLIALVLITIFIWARRKQRLPLSQVLILVLLLIFGMTAYRNILPASILVAPFAVAAMGSTSLLRARPGTVEQRKALAVVSTVFLLASACGVVYVNARVNPLAKTTPLAIAQKLAAIDGPKRVLNNYNASGVLAAFGGSDLKLAIDGRADRDGGDYIKQYLNAESLIGPWKDLVNSVNPNYAVLASDSALAQELLTHQSWTLISRDGEFTLLKAPAVGPKVR</sequence>
<feature type="transmembrane region" description="Helical" evidence="1">
    <location>
        <begin position="83"/>
        <end position="109"/>
    </location>
</feature>
<organism evidence="2">
    <name type="scientific">freshwater metagenome</name>
    <dbReference type="NCBI Taxonomy" id="449393"/>
    <lineage>
        <taxon>unclassified sequences</taxon>
        <taxon>metagenomes</taxon>
        <taxon>ecological metagenomes</taxon>
    </lineage>
</organism>
<feature type="transmembrane region" description="Helical" evidence="1">
    <location>
        <begin position="260"/>
        <end position="279"/>
    </location>
</feature>
<keyword evidence="1" id="KW-0472">Membrane</keyword>
<evidence type="ECO:0000256" key="1">
    <source>
        <dbReference type="SAM" id="Phobius"/>
    </source>
</evidence>
<feature type="transmembrane region" description="Helical" evidence="1">
    <location>
        <begin position="341"/>
        <end position="360"/>
    </location>
</feature>